<dbReference type="Gene3D" id="3.40.50.2300">
    <property type="match status" value="1"/>
</dbReference>
<dbReference type="SUPFAM" id="SSF53098">
    <property type="entry name" value="Ribonuclease H-like"/>
    <property type="match status" value="1"/>
</dbReference>
<evidence type="ECO:0000256" key="1">
    <source>
        <dbReference type="SAM" id="MobiDB-lite"/>
    </source>
</evidence>
<feature type="region of interest" description="Disordered" evidence="1">
    <location>
        <begin position="478"/>
        <end position="501"/>
    </location>
</feature>
<dbReference type="Proteomes" id="UP001158576">
    <property type="component" value="Chromosome 2"/>
</dbReference>
<protein>
    <submittedName>
        <fullName evidence="3">Oidioi.mRNA.OKI2018_I69.chr2.g7338.t1.cds</fullName>
    </submittedName>
</protein>
<keyword evidence="4" id="KW-1185">Reference proteome</keyword>
<name>A0ABN7T5V6_OIKDI</name>
<reference evidence="3 4" key="1">
    <citation type="submission" date="2021-04" db="EMBL/GenBank/DDBJ databases">
        <authorList>
            <person name="Bliznina A."/>
        </authorList>
    </citation>
    <scope>NUCLEOTIDE SEQUENCE [LARGE SCALE GENOMIC DNA]</scope>
</reference>
<dbReference type="InterPro" id="IPR032474">
    <property type="entry name" value="Argonaute_N"/>
</dbReference>
<dbReference type="PROSITE" id="PS50822">
    <property type="entry name" value="PIWI"/>
    <property type="match status" value="1"/>
</dbReference>
<organism evidence="3 4">
    <name type="scientific">Oikopleura dioica</name>
    <name type="common">Tunicate</name>
    <dbReference type="NCBI Taxonomy" id="34765"/>
    <lineage>
        <taxon>Eukaryota</taxon>
        <taxon>Metazoa</taxon>
        <taxon>Chordata</taxon>
        <taxon>Tunicata</taxon>
        <taxon>Appendicularia</taxon>
        <taxon>Copelata</taxon>
        <taxon>Oikopleuridae</taxon>
        <taxon>Oikopleura</taxon>
    </lineage>
</organism>
<accession>A0ABN7T5V6</accession>
<proteinExistence type="predicted"/>
<gene>
    <name evidence="3" type="ORF">OKIOD_LOCUS16103</name>
</gene>
<dbReference type="InterPro" id="IPR036397">
    <property type="entry name" value="RNaseH_sf"/>
</dbReference>
<feature type="compositionally biased region" description="Basic residues" evidence="1">
    <location>
        <begin position="487"/>
        <end position="501"/>
    </location>
</feature>
<evidence type="ECO:0000313" key="3">
    <source>
        <dbReference type="EMBL" id="CAG5113211.1"/>
    </source>
</evidence>
<feature type="compositionally biased region" description="Basic and acidic residues" evidence="1">
    <location>
        <begin position="97"/>
        <end position="107"/>
    </location>
</feature>
<feature type="compositionally biased region" description="Basic and acidic residues" evidence="1">
    <location>
        <begin position="1"/>
        <end position="72"/>
    </location>
</feature>
<evidence type="ECO:0000259" key="2">
    <source>
        <dbReference type="PROSITE" id="PS50822"/>
    </source>
</evidence>
<dbReference type="Gene3D" id="3.30.420.10">
    <property type="entry name" value="Ribonuclease H-like superfamily/Ribonuclease H"/>
    <property type="match status" value="1"/>
</dbReference>
<dbReference type="SMART" id="SM00950">
    <property type="entry name" value="Piwi"/>
    <property type="match status" value="1"/>
</dbReference>
<dbReference type="EMBL" id="OU015567">
    <property type="protein sequence ID" value="CAG5113211.1"/>
    <property type="molecule type" value="Genomic_DNA"/>
</dbReference>
<dbReference type="Pfam" id="PF16486">
    <property type="entry name" value="ArgoN"/>
    <property type="match status" value="1"/>
</dbReference>
<dbReference type="InterPro" id="IPR012337">
    <property type="entry name" value="RNaseH-like_sf"/>
</dbReference>
<sequence>MGYDRGYDDRDRSYDRRDRDRGYDRDRDRGGYDRDRDRGGYDRDRDRDHRGGGRDYDRRDHGDSRGYGDRRGGGGRGGPRGGRGERGGRGGRGGRGKGPDKAQEREERLQNIKREAYTGDGQVEYAKADLARKFDALNLKANIAKFSETEEDRKQHKMAREIAKTTADIPVARMNGELTRGKLISLKTNNYLLDFKNDKGAVFYIYHFNAKVAASAKKGPSRGPAPDVKKENKRKIVNTLSQIFGVKFAFDGDKMLISPRELRGFREIDDRNGSVYEDRHNGVGFRVTYPTGDKEETAEGTLEECEQRVEMRALFDFMEGGGEHPAEVIQAIEIILRTNPAFHAAAISKGRAAFCQIANKDADRRIIPRGREVWHGIHQSAKISNWKGIGTKVTLNLDLAYGMFMQHKPIADILRDSYDPENSQELADSLKHLHIEVRGEDGKIYKFDGFGPICRETRLGDEYSRYNPNGNFPVVVTTAKAGGGGRGRGRGGGRGRGRGGGKKMFPADMCRVLAGQKPKVISADDKAQLIRASAEAAPVRQAKIQEIVETKELFDDQMLADFGIRINKEAMGAEGRVLDMPAITANAGQQVDVEKSKGEGNGTWNVNTFNKAAVVPMWGRICIGNQIRDRQTWDSFCRMFVEVGRKLGVEIKSEPVLDIKLDSGFDFDRIVSEYADKGRSLNELPFVLVCVPDSGHDYEVVKSIAELNNGILTQMVKSKNVMRPDEAMLKNLWYKLNAKLGGENWRIDVPLPPSPTPLMIMGMSISHAEPESTDPSLVGFVASTTQGGTGFVNYVHHQDPRLAIIHKDTLKAALKHLIGQFITKNNGVKPERIIIYRGGASEGAIQAILKNELMEGIRKALAEIDMSYQPGITFICSVRGSKQKYFCVNDEDKDGMGENIPAGTVVAGYGNGVPDSYSFHLASQAACGTVNPTFYQVLHDDNNVELQNMSEMTYALSLATMRANRATSECAPVRLASIVAERARVHWKGTKQLENELSKVRGYFNSHDKRTTVRTKFQDSLFFI</sequence>
<dbReference type="PANTHER" id="PTHR22891">
    <property type="entry name" value="EUKARYOTIC TRANSLATION INITIATION FACTOR 2C"/>
    <property type="match status" value="1"/>
</dbReference>
<feature type="region of interest" description="Disordered" evidence="1">
    <location>
        <begin position="1"/>
        <end position="107"/>
    </location>
</feature>
<dbReference type="InterPro" id="IPR003165">
    <property type="entry name" value="Piwi"/>
</dbReference>
<evidence type="ECO:0000313" key="4">
    <source>
        <dbReference type="Proteomes" id="UP001158576"/>
    </source>
</evidence>
<dbReference type="Pfam" id="PF02171">
    <property type="entry name" value="Piwi"/>
    <property type="match status" value="1"/>
</dbReference>
<feature type="domain" description="Piwi" evidence="2">
    <location>
        <begin position="686"/>
        <end position="988"/>
    </location>
</feature>